<feature type="transmembrane region" description="Helical" evidence="1">
    <location>
        <begin position="28"/>
        <end position="46"/>
    </location>
</feature>
<name>A0ABS0GYR0_9ACTN</name>
<dbReference type="Proteomes" id="UP000638560">
    <property type="component" value="Unassembled WGS sequence"/>
</dbReference>
<proteinExistence type="predicted"/>
<dbReference type="RefSeq" id="WP_196202911.1">
    <property type="nucleotide sequence ID" value="NZ_JADPUN010000192.1"/>
</dbReference>
<organism evidence="2 3">
    <name type="scientific">Plantactinospora alkalitolerans</name>
    <dbReference type="NCBI Taxonomy" id="2789879"/>
    <lineage>
        <taxon>Bacteria</taxon>
        <taxon>Bacillati</taxon>
        <taxon>Actinomycetota</taxon>
        <taxon>Actinomycetes</taxon>
        <taxon>Micromonosporales</taxon>
        <taxon>Micromonosporaceae</taxon>
        <taxon>Plantactinospora</taxon>
    </lineage>
</organism>
<sequence>MKGIVTILGVAVLSAIIAGLVELGLPTFYALTIACFLTGLLSILIGRALDDAFSGPNIIVVFGWMMFFGAPFALATAWGESGFRPHGLLRWLLAASIEALLLVAILMAVAQVQNRRARGRREHERRSLATAHDWQFAETDATLLPEFGPTLRLVMAAWFGSSEWTERPVAPDVATHAVLRGQIDGVPFLVFDYYRPRRFGPPDIETVLVVPLPYRVPLFASADVHRLRGDEESVARITDPALARLVATPEVAMLTEQRLPCWGFQETALVALSNSRSSGAAGEKLSTDIAIVVRIATLLDWAEISRYQPLSPTA</sequence>
<keyword evidence="3" id="KW-1185">Reference proteome</keyword>
<dbReference type="PROSITE" id="PS51257">
    <property type="entry name" value="PROKAR_LIPOPROTEIN"/>
    <property type="match status" value="1"/>
</dbReference>
<protein>
    <submittedName>
        <fullName evidence="2">Uncharacterized protein</fullName>
    </submittedName>
</protein>
<evidence type="ECO:0000313" key="2">
    <source>
        <dbReference type="EMBL" id="MBF9131353.1"/>
    </source>
</evidence>
<gene>
    <name evidence="2" type="ORF">I0C86_20645</name>
</gene>
<keyword evidence="1" id="KW-0812">Transmembrane</keyword>
<reference evidence="2 3" key="1">
    <citation type="submission" date="2020-11" db="EMBL/GenBank/DDBJ databases">
        <title>A novel isolate from a Black sea contaminated sediment with potential to produce alkanes: Plantactinospora alkalitolerans sp. nov.</title>
        <authorList>
            <person name="Carro L."/>
            <person name="Veyisoglu A."/>
            <person name="Guven K."/>
            <person name="Schumann P."/>
            <person name="Klenk H.-P."/>
            <person name="Sahin N."/>
        </authorList>
    </citation>
    <scope>NUCLEOTIDE SEQUENCE [LARGE SCALE GENOMIC DNA]</scope>
    <source>
        <strain evidence="2 3">S1510</strain>
    </source>
</reference>
<evidence type="ECO:0000256" key="1">
    <source>
        <dbReference type="SAM" id="Phobius"/>
    </source>
</evidence>
<comment type="caution">
    <text evidence="2">The sequence shown here is derived from an EMBL/GenBank/DDBJ whole genome shotgun (WGS) entry which is preliminary data.</text>
</comment>
<feature type="transmembrane region" description="Helical" evidence="1">
    <location>
        <begin position="91"/>
        <end position="112"/>
    </location>
</feature>
<dbReference type="EMBL" id="JADPUN010000192">
    <property type="protein sequence ID" value="MBF9131353.1"/>
    <property type="molecule type" value="Genomic_DNA"/>
</dbReference>
<evidence type="ECO:0000313" key="3">
    <source>
        <dbReference type="Proteomes" id="UP000638560"/>
    </source>
</evidence>
<keyword evidence="1" id="KW-1133">Transmembrane helix</keyword>
<feature type="transmembrane region" description="Helical" evidence="1">
    <location>
        <begin position="58"/>
        <end position="79"/>
    </location>
</feature>
<accession>A0ABS0GYR0</accession>
<keyword evidence="1" id="KW-0472">Membrane</keyword>